<reference evidence="2 3" key="1">
    <citation type="submission" date="2022-06" db="EMBL/GenBank/DDBJ databases">
        <title>New Species of the Genus Actinoplanes, ActinopZanes ferrugineus.</title>
        <authorList>
            <person name="Ding P."/>
        </authorList>
    </citation>
    <scope>NUCLEOTIDE SEQUENCE [LARGE SCALE GENOMIC DNA]</scope>
    <source>
        <strain evidence="2 3">TRM88003</strain>
    </source>
</reference>
<dbReference type="InterPro" id="IPR045472">
    <property type="entry name" value="DUF6493"/>
</dbReference>
<feature type="domain" description="DUF6493" evidence="1">
    <location>
        <begin position="43"/>
        <end position="227"/>
    </location>
</feature>
<sequence length="769" mass="83761">MASVDEIVAALADVPATERVGWRFADQLSWLTEPVQPPEQPVPDWFVRGVERLVGWLATTWPQRPLFHPIRALDRAGIVTPPHDDAYILALVSALGDRGDAAYRLDAIRGDDELRDELIWRVFEVEGGGEVSLTNVDKFSTPGSKWADAFRTLVTEGTLPRDRVLTSCLAALGRDFSAYRAGFFSQLYDSLAPTPAELTAMRPRLLRLLASTVPATVGFATRHLATIELDDDAFLDACPPALVVPAKNTPLTILRLVTATASRRPERAAEVAAVALEHRHRDVQMAALTLLRDLGAGELVAGRLDLLEPSVAQQAGAWFGLTRDEEQPLPSALPPSRPADRTPGERAAALLAGETDPWEIEQFLAEVAAGRATQELRRPARRVLEHHGQMRHVVAALLLDEKPELHHADFLAARIDEIQRRPGPCTLLATPTDRAGWLDPAEFVRRLTATGEPMRYDLIAAMLRLHPDGRADALRAAPNLPPAVRYALGGEPAEIDDHALWVAAARTRAPLDDDAHLIAAGLTGAGEGHAARLTLRLTADPHRYQDGTTWRTFVNWEPHIDVEPRGVRHPDRPTVPTEYGPDWDVIRWQAQIWPHDAETFLAPEISPMMFAAHGESDGRAPARLDAMLVHPGRLGPMAAAVLAAALTAHDGATRLQAAEALTTLVPHRIPVATMADAMVLLAGHATATRWASALRNTSNPHTVIAVLNTLLPQLPYDHRGLHALVGALLEESLRISAVPPEALCSWLRGFTGSSKAARTARELLKPASE</sequence>
<gene>
    <name evidence="2" type="ORF">M1L60_00355</name>
</gene>
<dbReference type="Pfam" id="PF20103">
    <property type="entry name" value="DUF6493"/>
    <property type="match status" value="1"/>
</dbReference>
<organism evidence="2 3">
    <name type="scientific">Paractinoplanes aksuensis</name>
    <dbReference type="NCBI Taxonomy" id="2939490"/>
    <lineage>
        <taxon>Bacteria</taxon>
        <taxon>Bacillati</taxon>
        <taxon>Actinomycetota</taxon>
        <taxon>Actinomycetes</taxon>
        <taxon>Micromonosporales</taxon>
        <taxon>Micromonosporaceae</taxon>
        <taxon>Paractinoplanes</taxon>
    </lineage>
</organism>
<dbReference type="EMBL" id="JAMYJR010000001">
    <property type="protein sequence ID" value="MCO8269034.1"/>
    <property type="molecule type" value="Genomic_DNA"/>
</dbReference>
<name>A0ABT1DDZ2_9ACTN</name>
<keyword evidence="3" id="KW-1185">Reference proteome</keyword>
<comment type="caution">
    <text evidence="2">The sequence shown here is derived from an EMBL/GenBank/DDBJ whole genome shotgun (WGS) entry which is preliminary data.</text>
</comment>
<evidence type="ECO:0000313" key="2">
    <source>
        <dbReference type="EMBL" id="MCO8269034.1"/>
    </source>
</evidence>
<proteinExistence type="predicted"/>
<protein>
    <submittedName>
        <fullName evidence="2">DUF6493 family protein</fullName>
    </submittedName>
</protein>
<evidence type="ECO:0000259" key="1">
    <source>
        <dbReference type="Pfam" id="PF20103"/>
    </source>
</evidence>
<accession>A0ABT1DDZ2</accession>
<evidence type="ECO:0000313" key="3">
    <source>
        <dbReference type="Proteomes" id="UP001523369"/>
    </source>
</evidence>
<dbReference type="Proteomes" id="UP001523369">
    <property type="component" value="Unassembled WGS sequence"/>
</dbReference>
<dbReference type="RefSeq" id="WP_253235178.1">
    <property type="nucleotide sequence ID" value="NZ_JAMYJR010000001.1"/>
</dbReference>